<name>A0ABW6SIE4_9ACTN</name>
<evidence type="ECO:0000256" key="2">
    <source>
        <dbReference type="ARBA" id="ARBA00006669"/>
    </source>
</evidence>
<evidence type="ECO:0000256" key="1">
    <source>
        <dbReference type="ARBA" id="ARBA00004651"/>
    </source>
</evidence>
<keyword evidence="3" id="KW-0813">Transport</keyword>
<evidence type="ECO:0000256" key="4">
    <source>
        <dbReference type="ARBA" id="ARBA00022475"/>
    </source>
</evidence>
<comment type="subcellular location">
    <subcellularLocation>
        <location evidence="1">Cell membrane</location>
        <topology evidence="1">Multi-pass membrane protein</topology>
    </subcellularLocation>
</comment>
<dbReference type="RefSeq" id="WP_387408799.1">
    <property type="nucleotide sequence ID" value="NZ_JBIASD010000002.1"/>
</dbReference>
<dbReference type="PANTHER" id="PTHR36122:SF2">
    <property type="entry name" value="NICOTINAMIDE RIBOSIDE TRANSPORTER PNUC"/>
    <property type="match status" value="1"/>
</dbReference>
<dbReference type="Pfam" id="PF04973">
    <property type="entry name" value="NMN_transporter"/>
    <property type="match status" value="1"/>
</dbReference>
<feature type="transmembrane region" description="Helical" evidence="8">
    <location>
        <begin position="171"/>
        <end position="195"/>
    </location>
</feature>
<evidence type="ECO:0000313" key="9">
    <source>
        <dbReference type="EMBL" id="MFF3664734.1"/>
    </source>
</evidence>
<feature type="transmembrane region" description="Helical" evidence="8">
    <location>
        <begin position="15"/>
        <end position="34"/>
    </location>
</feature>
<evidence type="ECO:0000256" key="7">
    <source>
        <dbReference type="ARBA" id="ARBA00023136"/>
    </source>
</evidence>
<dbReference type="NCBIfam" id="TIGR01528">
    <property type="entry name" value="NMN_trans_PnuC"/>
    <property type="match status" value="1"/>
</dbReference>
<sequence length="210" mass="22709">MNWAEAGFEVLGRHVAWADLVGNVCALATLWFAMKRTIWTWPVQFAGSVLLFAASISAHITGNALKQVLFGALAIYGWVRWSRGSRGGAPLAVRSATGRERVALVAVLAAGTVAVALLFGFLNSRGLNVSWAPWPDAYIFVGSAVATWAQGRALVDFWLLWVAVDLVGVPLAFRSGLVVSGAVYAVFFVLVLIGFRDWRRESRALEAVTT</sequence>
<dbReference type="EMBL" id="JBIASD010000002">
    <property type="protein sequence ID" value="MFF3664734.1"/>
    <property type="molecule type" value="Genomic_DNA"/>
</dbReference>
<protein>
    <submittedName>
        <fullName evidence="9">Nicotinamide riboside transporter PnuC</fullName>
    </submittedName>
</protein>
<keyword evidence="4" id="KW-1003">Cell membrane</keyword>
<keyword evidence="7 8" id="KW-0472">Membrane</keyword>
<accession>A0ABW6SIE4</accession>
<comment type="caution">
    <text evidence="9">The sequence shown here is derived from an EMBL/GenBank/DDBJ whole genome shotgun (WGS) entry which is preliminary data.</text>
</comment>
<evidence type="ECO:0000256" key="3">
    <source>
        <dbReference type="ARBA" id="ARBA00022448"/>
    </source>
</evidence>
<keyword evidence="5 8" id="KW-0812">Transmembrane</keyword>
<dbReference type="Proteomes" id="UP001602013">
    <property type="component" value="Unassembled WGS sequence"/>
</dbReference>
<reference evidence="9 10" key="1">
    <citation type="submission" date="2024-10" db="EMBL/GenBank/DDBJ databases">
        <title>The Natural Products Discovery Center: Release of the First 8490 Sequenced Strains for Exploring Actinobacteria Biosynthetic Diversity.</title>
        <authorList>
            <person name="Kalkreuter E."/>
            <person name="Kautsar S.A."/>
            <person name="Yang D."/>
            <person name="Bader C.D."/>
            <person name="Teijaro C.N."/>
            <person name="Fluegel L."/>
            <person name="Davis C.M."/>
            <person name="Simpson J.R."/>
            <person name="Lauterbach L."/>
            <person name="Steele A.D."/>
            <person name="Gui C."/>
            <person name="Meng S."/>
            <person name="Li G."/>
            <person name="Viehrig K."/>
            <person name="Ye F."/>
            <person name="Su P."/>
            <person name="Kiefer A.F."/>
            <person name="Nichols A."/>
            <person name="Cepeda A.J."/>
            <person name="Yan W."/>
            <person name="Fan B."/>
            <person name="Jiang Y."/>
            <person name="Adhikari A."/>
            <person name="Zheng C.-J."/>
            <person name="Schuster L."/>
            <person name="Cowan T.M."/>
            <person name="Smanski M.J."/>
            <person name="Chevrette M.G."/>
            <person name="De Carvalho L.P.S."/>
            <person name="Shen B."/>
        </authorList>
    </citation>
    <scope>NUCLEOTIDE SEQUENCE [LARGE SCALE GENOMIC DNA]</scope>
    <source>
        <strain evidence="9 10">NPDC002173</strain>
    </source>
</reference>
<evidence type="ECO:0000256" key="8">
    <source>
        <dbReference type="SAM" id="Phobius"/>
    </source>
</evidence>
<feature type="transmembrane region" description="Helical" evidence="8">
    <location>
        <begin position="102"/>
        <end position="122"/>
    </location>
</feature>
<keyword evidence="6 8" id="KW-1133">Transmembrane helix</keyword>
<evidence type="ECO:0000313" key="10">
    <source>
        <dbReference type="Proteomes" id="UP001602013"/>
    </source>
</evidence>
<organism evidence="9 10">
    <name type="scientific">Microtetraspora malaysiensis</name>
    <dbReference type="NCBI Taxonomy" id="161358"/>
    <lineage>
        <taxon>Bacteria</taxon>
        <taxon>Bacillati</taxon>
        <taxon>Actinomycetota</taxon>
        <taxon>Actinomycetes</taxon>
        <taxon>Streptosporangiales</taxon>
        <taxon>Streptosporangiaceae</taxon>
        <taxon>Microtetraspora</taxon>
    </lineage>
</organism>
<proteinExistence type="inferred from homology"/>
<feature type="transmembrane region" description="Helical" evidence="8">
    <location>
        <begin position="41"/>
        <end position="58"/>
    </location>
</feature>
<comment type="similarity">
    <text evidence="2">Belongs to the nicotinamide ribonucleoside (NR) uptake permease (TC 4.B.1) family.</text>
</comment>
<evidence type="ECO:0000256" key="5">
    <source>
        <dbReference type="ARBA" id="ARBA00022692"/>
    </source>
</evidence>
<dbReference type="InterPro" id="IPR006419">
    <property type="entry name" value="NMN_transpt_PnuC"/>
</dbReference>
<gene>
    <name evidence="9" type="primary">pnuC</name>
    <name evidence="9" type="ORF">ACFYXI_03985</name>
</gene>
<dbReference type="PANTHER" id="PTHR36122">
    <property type="entry name" value="NICOTINAMIDE RIBOSIDE TRANSPORTER PNUC"/>
    <property type="match status" value="1"/>
</dbReference>
<keyword evidence="10" id="KW-1185">Reference proteome</keyword>
<evidence type="ECO:0000256" key="6">
    <source>
        <dbReference type="ARBA" id="ARBA00022989"/>
    </source>
</evidence>